<proteinExistence type="predicted"/>
<evidence type="ECO:0000313" key="1">
    <source>
        <dbReference type="EMBL" id="GAY31877.1"/>
    </source>
</evidence>
<reference evidence="1 2" key="1">
    <citation type="journal article" date="2017" name="Front. Genet.">
        <title>Draft sequencing of the heterozygous diploid genome of Satsuma (Citrus unshiu Marc.) using a hybrid assembly approach.</title>
        <authorList>
            <person name="Shimizu T."/>
            <person name="Tanizawa Y."/>
            <person name="Mochizuki T."/>
            <person name="Nagasaki H."/>
            <person name="Yoshioka T."/>
            <person name="Toyoda A."/>
            <person name="Fujiyama A."/>
            <person name="Kaminuma E."/>
            <person name="Nakamura Y."/>
        </authorList>
    </citation>
    <scope>NUCLEOTIDE SEQUENCE [LARGE SCALE GENOMIC DNA]</scope>
    <source>
        <strain evidence="2">cv. Miyagawa wase</strain>
    </source>
</reference>
<dbReference type="EMBL" id="BDQV01001282">
    <property type="protein sequence ID" value="GAY31877.1"/>
    <property type="molecule type" value="Genomic_DNA"/>
</dbReference>
<dbReference type="Proteomes" id="UP000236630">
    <property type="component" value="Unassembled WGS sequence"/>
</dbReference>
<comment type="caution">
    <text evidence="1">The sequence shown here is derived from an EMBL/GenBank/DDBJ whole genome shotgun (WGS) entry which is preliminary data.</text>
</comment>
<accession>A0A2H5MW69</accession>
<keyword evidence="2" id="KW-1185">Reference proteome</keyword>
<gene>
    <name evidence="1" type="ORF">CUMW_272620</name>
</gene>
<protein>
    <submittedName>
        <fullName evidence="1">Uncharacterized protein</fullName>
    </submittedName>
</protein>
<evidence type="ECO:0000313" key="2">
    <source>
        <dbReference type="Proteomes" id="UP000236630"/>
    </source>
</evidence>
<organism evidence="1 2">
    <name type="scientific">Citrus unshiu</name>
    <name type="common">Satsuma mandarin</name>
    <name type="synonym">Citrus nobilis var. unshiu</name>
    <dbReference type="NCBI Taxonomy" id="55188"/>
    <lineage>
        <taxon>Eukaryota</taxon>
        <taxon>Viridiplantae</taxon>
        <taxon>Streptophyta</taxon>
        <taxon>Embryophyta</taxon>
        <taxon>Tracheophyta</taxon>
        <taxon>Spermatophyta</taxon>
        <taxon>Magnoliopsida</taxon>
        <taxon>eudicotyledons</taxon>
        <taxon>Gunneridae</taxon>
        <taxon>Pentapetalae</taxon>
        <taxon>rosids</taxon>
        <taxon>malvids</taxon>
        <taxon>Sapindales</taxon>
        <taxon>Rutaceae</taxon>
        <taxon>Aurantioideae</taxon>
        <taxon>Citrus</taxon>
    </lineage>
</organism>
<dbReference type="AlphaFoldDB" id="A0A2H5MW69"/>
<name>A0A2H5MW69_CITUN</name>
<sequence>MTEGLSSKCVAVVCGNTIQDGWLPASGEKYSLRVFSTCTGGTLTRDHP</sequence>